<accession>A0A5J4YTP9</accession>
<evidence type="ECO:0008006" key="9">
    <source>
        <dbReference type="Google" id="ProtNLM"/>
    </source>
</evidence>
<feature type="region of interest" description="Disordered" evidence="5">
    <location>
        <begin position="225"/>
        <end position="297"/>
    </location>
</feature>
<evidence type="ECO:0000256" key="6">
    <source>
        <dbReference type="SAM" id="Phobius"/>
    </source>
</evidence>
<dbReference type="GO" id="GO:0005886">
    <property type="term" value="C:plasma membrane"/>
    <property type="evidence" value="ECO:0007669"/>
    <property type="project" value="InterPro"/>
</dbReference>
<dbReference type="Pfam" id="PF04632">
    <property type="entry name" value="FUSC"/>
    <property type="match status" value="1"/>
</dbReference>
<reference evidence="8" key="1">
    <citation type="journal article" date="2019" name="Nat. Commun.">
        <title>Expansion of phycobilisome linker gene families in mesophilic red algae.</title>
        <authorList>
            <person name="Lee J."/>
            <person name="Kim D."/>
            <person name="Bhattacharya D."/>
            <person name="Yoon H.S."/>
        </authorList>
    </citation>
    <scope>NUCLEOTIDE SEQUENCE [LARGE SCALE GENOMIC DNA]</scope>
    <source>
        <strain evidence="8">CCMP 1328</strain>
    </source>
</reference>
<dbReference type="OrthoDB" id="68611at2759"/>
<dbReference type="InterPro" id="IPR006726">
    <property type="entry name" value="PHBA_efflux_AaeB/fusaric-R"/>
</dbReference>
<proteinExistence type="predicted"/>
<evidence type="ECO:0000256" key="1">
    <source>
        <dbReference type="ARBA" id="ARBA00004141"/>
    </source>
</evidence>
<feature type="transmembrane region" description="Helical" evidence="6">
    <location>
        <begin position="895"/>
        <end position="913"/>
    </location>
</feature>
<evidence type="ECO:0000256" key="3">
    <source>
        <dbReference type="ARBA" id="ARBA00022989"/>
    </source>
</evidence>
<feature type="compositionally biased region" description="Acidic residues" evidence="5">
    <location>
        <begin position="391"/>
        <end position="400"/>
    </location>
</feature>
<keyword evidence="8" id="KW-1185">Reference proteome</keyword>
<protein>
    <recommendedName>
        <fullName evidence="9">DUF2421 domain-containing protein</fullName>
    </recommendedName>
</protein>
<keyword evidence="2 6" id="KW-0812">Transmembrane</keyword>
<feature type="region of interest" description="Disordered" evidence="5">
    <location>
        <begin position="347"/>
        <end position="401"/>
    </location>
</feature>
<dbReference type="Proteomes" id="UP000324585">
    <property type="component" value="Unassembled WGS sequence"/>
</dbReference>
<feature type="transmembrane region" description="Helical" evidence="6">
    <location>
        <begin position="178"/>
        <end position="201"/>
    </location>
</feature>
<evidence type="ECO:0000256" key="4">
    <source>
        <dbReference type="ARBA" id="ARBA00023136"/>
    </source>
</evidence>
<comment type="caution">
    <text evidence="7">The sequence shown here is derived from an EMBL/GenBank/DDBJ whole genome shotgun (WGS) entry which is preliminary data.</text>
</comment>
<comment type="subcellular location">
    <subcellularLocation>
        <location evidence="1">Membrane</location>
        <topology evidence="1">Multi-pass membrane protein</topology>
    </subcellularLocation>
</comment>
<evidence type="ECO:0000313" key="8">
    <source>
        <dbReference type="Proteomes" id="UP000324585"/>
    </source>
</evidence>
<evidence type="ECO:0000313" key="7">
    <source>
        <dbReference type="EMBL" id="KAA8494879.1"/>
    </source>
</evidence>
<sequence length="1189" mass="131786">MVGVLGALPVLLGGSRCCRDNLDGWIGACWAPLFTLLGSTRFAPNATLGGRMSGAAVIVAGSIASDALGAILYSIVAGIFGFSGLAYMIAMSVGMLLSLIPVTVLRAWSDVADVTRTFGTLMSFLLPGMVLTTDVRVRSLFGAGTDATSGSYIISWDSTRDVVTEAWKVAAWRMLSGLWAAAVIVSVSMFLFPLLSSEALVRNIDRFMLRSLDSKMGTLLSTLLDESEEGPSKIHEDGQHGREDTEAKSASIHGGTDMFIPSASPSLSEPRSIGDNPGVTAREKNKSNRKPHWQLAPTFGGAQEFLESRNTSSLGGGGGGGIVSSTSKELLHGEDSLMHPTEQLLSGGILHQRRSSMDTAIDRSKKDLARTSNSVYRQHGGNDPNGHDKEDLSDEEDEVDGGWIGAIPQRRAKWLGMQPVTLARDSDGRACLLDSETFCSSLAWEPAAYTKGAPELWQNVINILHSLLYTMQCLQLCIDGANGRRYSRKTLCQLLTPEARDLHREFCALLVAHLERCRRMLPLMALKLPLVEVRPGQPPRTCRFSKRIEDEDFEVFEVLETLLPPDQHPGAAPDGVLGATHEAFPRLPKQRQHAVAYLRRSLFMYFETLYGAQSNLYASRAGEMRVLHYLLVMIHSIYSDLERLDAAVDAFGIEQEMYVIVRRQTSPPSHQRSTGVRNREREQTHSANFSHNTFHLDCGLLFRWLATRATLVQQAWRRFFRRATMWEYLVTVYKAVKKFRAGAQSDMSRAQTLDDLKYGIKLWVALWVAWVLCFWLQPLEAFQSYNLNWMQTAVAIVFLPEVDASWSLSVLRLAGTVLGGVAAYLVMLNHTVATSALLVGLLSFWISGVCGYCFYVVAPSKQYGYMLFLLTYVIVVFCQFDGLSAGTFSFALQRTVLNVIGILFALGVNSVAWPRFATDTVRQDIVCASLASLKWALAGYRLIRGAAQEAAVRTASGVGESRLQTSAGFVDMSSMPNLSDIQKMLDDSQTTMQKDLSAISSSLLRVSIAAYQMFVSLQGMRTCLLRSPVVTGQYQGSDYVAYWQHMESEQELCMMVAEKVLLATESVLNTLVYSSAPVFFRRLALGWDFDDAISDSVIELELALAELEMSREKFRERFLARRKELMAPILSGRSTVAEHIRVFQSDDFLRFNSFFFAYVTFLNKPTLTGVTVAVDAQASLTRIRETRFW</sequence>
<feature type="transmembrane region" description="Helical" evidence="6">
    <location>
        <begin position="758"/>
        <end position="777"/>
    </location>
</feature>
<dbReference type="EMBL" id="VRMN01000004">
    <property type="protein sequence ID" value="KAA8494879.1"/>
    <property type="molecule type" value="Genomic_DNA"/>
</dbReference>
<gene>
    <name evidence="7" type="ORF">FVE85_3120</name>
</gene>
<evidence type="ECO:0000256" key="2">
    <source>
        <dbReference type="ARBA" id="ARBA00022692"/>
    </source>
</evidence>
<dbReference type="AlphaFoldDB" id="A0A5J4YTP9"/>
<feature type="transmembrane region" description="Helical" evidence="6">
    <location>
        <begin position="863"/>
        <end position="883"/>
    </location>
</feature>
<organism evidence="7 8">
    <name type="scientific">Porphyridium purpureum</name>
    <name type="common">Red alga</name>
    <name type="synonym">Porphyridium cruentum</name>
    <dbReference type="NCBI Taxonomy" id="35688"/>
    <lineage>
        <taxon>Eukaryota</taxon>
        <taxon>Rhodophyta</taxon>
        <taxon>Bangiophyceae</taxon>
        <taxon>Porphyridiales</taxon>
        <taxon>Porphyridiaceae</taxon>
        <taxon>Porphyridium</taxon>
    </lineage>
</organism>
<feature type="compositionally biased region" description="Basic and acidic residues" evidence="5">
    <location>
        <begin position="360"/>
        <end position="369"/>
    </location>
</feature>
<feature type="compositionally biased region" description="Basic and acidic residues" evidence="5">
    <location>
        <begin position="230"/>
        <end position="247"/>
    </location>
</feature>
<dbReference type="GO" id="GO:0022857">
    <property type="term" value="F:transmembrane transporter activity"/>
    <property type="evidence" value="ECO:0007669"/>
    <property type="project" value="InterPro"/>
</dbReference>
<keyword evidence="4 6" id="KW-0472">Membrane</keyword>
<feature type="transmembrane region" description="Helical" evidence="6">
    <location>
        <begin position="835"/>
        <end position="857"/>
    </location>
</feature>
<feature type="transmembrane region" description="Helical" evidence="6">
    <location>
        <begin position="55"/>
        <end position="79"/>
    </location>
</feature>
<dbReference type="PANTHER" id="PTHR31086">
    <property type="entry name" value="ALUMINUM-ACTIVATED MALATE TRANSPORTER 10"/>
    <property type="match status" value="1"/>
</dbReference>
<feature type="transmembrane region" description="Helical" evidence="6">
    <location>
        <begin position="809"/>
        <end position="828"/>
    </location>
</feature>
<evidence type="ECO:0000256" key="5">
    <source>
        <dbReference type="SAM" id="MobiDB-lite"/>
    </source>
</evidence>
<keyword evidence="3 6" id="KW-1133">Transmembrane helix</keyword>
<name>A0A5J4YTP9_PORPP</name>
<feature type="transmembrane region" description="Helical" evidence="6">
    <location>
        <begin position="85"/>
        <end position="105"/>
    </location>
</feature>